<proteinExistence type="predicted"/>
<evidence type="ECO:0000313" key="1">
    <source>
        <dbReference type="EMBL" id="MBE9397400.1"/>
    </source>
</evidence>
<organism evidence="1 2">
    <name type="scientific">Pontibacterium sinense</name>
    <dbReference type="NCBI Taxonomy" id="2781979"/>
    <lineage>
        <taxon>Bacteria</taxon>
        <taxon>Pseudomonadati</taxon>
        <taxon>Pseudomonadota</taxon>
        <taxon>Gammaproteobacteria</taxon>
        <taxon>Oceanospirillales</taxon>
        <taxon>Oceanospirillaceae</taxon>
        <taxon>Pontibacterium</taxon>
    </lineage>
</organism>
<name>A0A8J7K5S1_9GAMM</name>
<dbReference type="RefSeq" id="WP_193952948.1">
    <property type="nucleotide sequence ID" value="NZ_JADEYS010000007.1"/>
</dbReference>
<comment type="caution">
    <text evidence="1">The sequence shown here is derived from an EMBL/GenBank/DDBJ whole genome shotgun (WGS) entry which is preliminary data.</text>
</comment>
<dbReference type="InterPro" id="IPR021936">
    <property type="entry name" value="DUF3549"/>
</dbReference>
<accession>A0A8J7K5S1</accession>
<reference evidence="1" key="1">
    <citation type="submission" date="2020-10" db="EMBL/GenBank/DDBJ databases">
        <title>Bacterium isolated from coastal waters sediment.</title>
        <authorList>
            <person name="Chen R.-J."/>
            <person name="Lu D.-C."/>
            <person name="Zhu K.-L."/>
            <person name="Du Z.-J."/>
        </authorList>
    </citation>
    <scope>NUCLEOTIDE SEQUENCE</scope>
    <source>
        <strain evidence="1">N1Y112</strain>
    </source>
</reference>
<keyword evidence="2" id="KW-1185">Reference proteome</keyword>
<dbReference type="Proteomes" id="UP000640333">
    <property type="component" value="Unassembled WGS sequence"/>
</dbReference>
<dbReference type="Pfam" id="PF12069">
    <property type="entry name" value="DUF3549"/>
    <property type="match status" value="1"/>
</dbReference>
<evidence type="ECO:0000313" key="2">
    <source>
        <dbReference type="Proteomes" id="UP000640333"/>
    </source>
</evidence>
<protein>
    <submittedName>
        <fullName evidence="1">DUF3549 family protein</fullName>
    </submittedName>
</protein>
<gene>
    <name evidence="1" type="ORF">IOQ59_09015</name>
</gene>
<sequence length="350" mass="39298">MSDIPSLVEFLRQSDTQLRIFDMGRRVSKISAETFNKVEQAQVPYPAPFMHHAWIALLMWNPKLKDQNVVWFLKLPLDEQGYLVQAARDDFMNRLFQNISNMMSGDSDSAKKDALQDNPFSFKPEQEKMAIFHAHATLAIGQPASQYYEYSQQYFAGQMGFDQWQALGYQGIADLVIRHEKGRNSEIMAAAIAQLPPEPYEVLCTCLENIEPDHKLFAALSKRMLVSLQDDATTANHVAAQIRGISNAHNEEAKRDLLLAVLATPHAQEAEVLAAIATRCSISLRFPELLKPYLEALAAGKSGQVGFSRILADLMFMPDLRALILHVFRNPDRSEKLSEAIGQMFGGNLS</sequence>
<dbReference type="EMBL" id="JADEYS010000007">
    <property type="protein sequence ID" value="MBE9397400.1"/>
    <property type="molecule type" value="Genomic_DNA"/>
</dbReference>
<dbReference type="AlphaFoldDB" id="A0A8J7K5S1"/>